<evidence type="ECO:0000256" key="2">
    <source>
        <dbReference type="ARBA" id="ARBA00022448"/>
    </source>
</evidence>
<dbReference type="InterPro" id="IPR035906">
    <property type="entry name" value="MetI-like_sf"/>
</dbReference>
<feature type="transmembrane region" description="Helical" evidence="7">
    <location>
        <begin position="27"/>
        <end position="50"/>
    </location>
</feature>
<evidence type="ECO:0000256" key="6">
    <source>
        <dbReference type="ARBA" id="ARBA00023136"/>
    </source>
</evidence>
<feature type="domain" description="ABC transmembrane type-1" evidence="8">
    <location>
        <begin position="89"/>
        <end position="303"/>
    </location>
</feature>
<feature type="transmembrane region" description="Helical" evidence="7">
    <location>
        <begin position="126"/>
        <end position="146"/>
    </location>
</feature>
<comment type="caution">
    <text evidence="9">The sequence shown here is derived from an EMBL/GenBank/DDBJ whole genome shotgun (WGS) entry which is preliminary data.</text>
</comment>
<name>A0A8J3IUT9_9CHLR</name>
<dbReference type="Gene3D" id="1.10.3720.10">
    <property type="entry name" value="MetI-like"/>
    <property type="match status" value="1"/>
</dbReference>
<sequence length="315" mass="34973">MSDISLHTNSTQEAIQPRIKAIRRRNALVGTGFVLPFLIVYAIFLIWPVILGLRMSFYNWTISGAGSSEFLGLANYQELLSDPDFWRSLGVTFLFTIISTPLLVVLALALALLVSQVLSLQGLFRSIFFAPFVLPVSVVALIWNWLYQPGFGLINGIITGLGLKQVGWLSDANVALLSVIILTVWWTIGFNFVLFLAGLQQIPQELQEAASLDGAGTWARIRWVTIPLLNRTTSLVIILQVIASLQIFNQAYLLFNAGDGPGFSTRGVVQYIYEWGFTDYRVGFASAMSYILFLIILIVSLGQFALLTRQGREEA</sequence>
<evidence type="ECO:0000256" key="5">
    <source>
        <dbReference type="ARBA" id="ARBA00022989"/>
    </source>
</evidence>
<evidence type="ECO:0000256" key="4">
    <source>
        <dbReference type="ARBA" id="ARBA00022692"/>
    </source>
</evidence>
<evidence type="ECO:0000256" key="3">
    <source>
        <dbReference type="ARBA" id="ARBA00022475"/>
    </source>
</evidence>
<evidence type="ECO:0000256" key="7">
    <source>
        <dbReference type="RuleBase" id="RU363032"/>
    </source>
</evidence>
<keyword evidence="10" id="KW-1185">Reference proteome</keyword>
<keyword evidence="2 7" id="KW-0813">Transport</keyword>
<keyword evidence="4 7" id="KW-0812">Transmembrane</keyword>
<dbReference type="AlphaFoldDB" id="A0A8J3IUT9"/>
<feature type="transmembrane region" description="Helical" evidence="7">
    <location>
        <begin position="89"/>
        <end position="114"/>
    </location>
</feature>
<dbReference type="InterPro" id="IPR051393">
    <property type="entry name" value="ABC_transporter_permease"/>
</dbReference>
<dbReference type="GO" id="GO:0005886">
    <property type="term" value="C:plasma membrane"/>
    <property type="evidence" value="ECO:0007669"/>
    <property type="project" value="UniProtKB-SubCell"/>
</dbReference>
<evidence type="ECO:0000256" key="1">
    <source>
        <dbReference type="ARBA" id="ARBA00004651"/>
    </source>
</evidence>
<dbReference type="GO" id="GO:0055085">
    <property type="term" value="P:transmembrane transport"/>
    <property type="evidence" value="ECO:0007669"/>
    <property type="project" value="InterPro"/>
</dbReference>
<feature type="transmembrane region" description="Helical" evidence="7">
    <location>
        <begin position="228"/>
        <end position="248"/>
    </location>
</feature>
<accession>A0A8J3IUT9</accession>
<feature type="transmembrane region" description="Helical" evidence="7">
    <location>
        <begin position="287"/>
        <end position="307"/>
    </location>
</feature>
<dbReference type="PANTHER" id="PTHR30193">
    <property type="entry name" value="ABC TRANSPORTER PERMEASE PROTEIN"/>
    <property type="match status" value="1"/>
</dbReference>
<keyword evidence="6 7" id="KW-0472">Membrane</keyword>
<protein>
    <submittedName>
        <fullName evidence="9">Sugar ABC transporter permease</fullName>
    </submittedName>
</protein>
<comment type="subcellular location">
    <subcellularLocation>
        <location evidence="1 7">Cell membrane</location>
        <topology evidence="1 7">Multi-pass membrane protein</topology>
    </subcellularLocation>
</comment>
<gene>
    <name evidence="9" type="ORF">KSF_111060</name>
</gene>
<evidence type="ECO:0000313" key="9">
    <source>
        <dbReference type="EMBL" id="GHP01059.1"/>
    </source>
</evidence>
<dbReference type="CDD" id="cd06261">
    <property type="entry name" value="TM_PBP2"/>
    <property type="match status" value="1"/>
</dbReference>
<evidence type="ECO:0000259" key="8">
    <source>
        <dbReference type="PROSITE" id="PS50928"/>
    </source>
</evidence>
<dbReference type="SUPFAM" id="SSF161098">
    <property type="entry name" value="MetI-like"/>
    <property type="match status" value="1"/>
</dbReference>
<feature type="transmembrane region" description="Helical" evidence="7">
    <location>
        <begin position="174"/>
        <end position="197"/>
    </location>
</feature>
<keyword evidence="3" id="KW-1003">Cell membrane</keyword>
<organism evidence="9 10">
    <name type="scientific">Reticulibacter mediterranei</name>
    <dbReference type="NCBI Taxonomy" id="2778369"/>
    <lineage>
        <taxon>Bacteria</taxon>
        <taxon>Bacillati</taxon>
        <taxon>Chloroflexota</taxon>
        <taxon>Ktedonobacteria</taxon>
        <taxon>Ktedonobacterales</taxon>
        <taxon>Reticulibacteraceae</taxon>
        <taxon>Reticulibacter</taxon>
    </lineage>
</organism>
<reference evidence="9" key="1">
    <citation type="submission" date="2020-10" db="EMBL/GenBank/DDBJ databases">
        <title>Taxonomic study of unclassified bacteria belonging to the class Ktedonobacteria.</title>
        <authorList>
            <person name="Yabe S."/>
            <person name="Wang C.M."/>
            <person name="Zheng Y."/>
            <person name="Sakai Y."/>
            <person name="Cavaletti L."/>
            <person name="Monciardini P."/>
            <person name="Donadio S."/>
        </authorList>
    </citation>
    <scope>NUCLEOTIDE SEQUENCE</scope>
    <source>
        <strain evidence="9">ID150040</strain>
    </source>
</reference>
<proteinExistence type="inferred from homology"/>
<dbReference type="PANTHER" id="PTHR30193:SF41">
    <property type="entry name" value="DIACETYLCHITOBIOSE UPTAKE SYSTEM PERMEASE PROTEIN NGCF"/>
    <property type="match status" value="1"/>
</dbReference>
<keyword evidence="5 7" id="KW-1133">Transmembrane helix</keyword>
<dbReference type="RefSeq" id="WP_220211630.1">
    <property type="nucleotide sequence ID" value="NZ_BNJK01000004.1"/>
</dbReference>
<evidence type="ECO:0000313" key="10">
    <source>
        <dbReference type="Proteomes" id="UP000597444"/>
    </source>
</evidence>
<dbReference type="EMBL" id="BNJK01000004">
    <property type="protein sequence ID" value="GHP01059.1"/>
    <property type="molecule type" value="Genomic_DNA"/>
</dbReference>
<dbReference type="Pfam" id="PF00528">
    <property type="entry name" value="BPD_transp_1"/>
    <property type="match status" value="1"/>
</dbReference>
<dbReference type="PROSITE" id="PS50928">
    <property type="entry name" value="ABC_TM1"/>
    <property type="match status" value="1"/>
</dbReference>
<dbReference type="InterPro" id="IPR000515">
    <property type="entry name" value="MetI-like"/>
</dbReference>
<dbReference type="Proteomes" id="UP000597444">
    <property type="component" value="Unassembled WGS sequence"/>
</dbReference>
<comment type="similarity">
    <text evidence="7">Belongs to the binding-protein-dependent transport system permease family.</text>
</comment>